<dbReference type="EMBL" id="BAABHB010000011">
    <property type="protein sequence ID" value="GAA4413822.1"/>
    <property type="molecule type" value="Genomic_DNA"/>
</dbReference>
<evidence type="ECO:0008006" key="3">
    <source>
        <dbReference type="Google" id="ProtNLM"/>
    </source>
</evidence>
<protein>
    <recommendedName>
        <fullName evidence="3">PKD domain-containing protein</fullName>
    </recommendedName>
</protein>
<proteinExistence type="predicted"/>
<dbReference type="InterPro" id="IPR013783">
    <property type="entry name" value="Ig-like_fold"/>
</dbReference>
<dbReference type="RefSeq" id="WP_345270005.1">
    <property type="nucleotide sequence ID" value="NZ_BAABHB010000011.1"/>
</dbReference>
<comment type="caution">
    <text evidence="1">The sequence shown here is derived from an EMBL/GenBank/DDBJ whole genome shotgun (WGS) entry which is preliminary data.</text>
</comment>
<keyword evidence="2" id="KW-1185">Reference proteome</keyword>
<sequence length="190" mass="20714">MTVYYDVVGGAGAARNQETVMFCFGDGTTQDVRRLPPRNINSNTTINIYRTTHTYPAPGTYTISADIFARNGGTLNIQNPLGTSFYVATTIQVNAALGLNSPPCYSTHPCPPVLSLAPLDCAALSDERFCSQSSISNNLNWNGKTTAGQDLASGLYYYQVRVRFASVSRNAPPLVQKGWIQLLRDGLRLR</sequence>
<evidence type="ECO:0000313" key="2">
    <source>
        <dbReference type="Proteomes" id="UP001500936"/>
    </source>
</evidence>
<accession>A0ABP8KSJ6</accession>
<dbReference type="Proteomes" id="UP001500936">
    <property type="component" value="Unassembled WGS sequence"/>
</dbReference>
<reference evidence="2" key="1">
    <citation type="journal article" date="2019" name="Int. J. Syst. Evol. Microbiol.">
        <title>The Global Catalogue of Microorganisms (GCM) 10K type strain sequencing project: providing services to taxonomists for standard genome sequencing and annotation.</title>
        <authorList>
            <consortium name="The Broad Institute Genomics Platform"/>
            <consortium name="The Broad Institute Genome Sequencing Center for Infectious Disease"/>
            <person name="Wu L."/>
            <person name="Ma J."/>
        </authorList>
    </citation>
    <scope>NUCLEOTIDE SEQUENCE [LARGE SCALE GENOMIC DNA]</scope>
    <source>
        <strain evidence="2">JCM 17925</strain>
    </source>
</reference>
<dbReference type="CDD" id="cd00146">
    <property type="entry name" value="PKD"/>
    <property type="match status" value="1"/>
</dbReference>
<evidence type="ECO:0000313" key="1">
    <source>
        <dbReference type="EMBL" id="GAA4413822.1"/>
    </source>
</evidence>
<dbReference type="Gene3D" id="2.60.40.10">
    <property type="entry name" value="Immunoglobulins"/>
    <property type="match status" value="1"/>
</dbReference>
<name>A0ABP8KSJ6_9BACT</name>
<organism evidence="1 2">
    <name type="scientific">Nibrella viscosa</name>
    <dbReference type="NCBI Taxonomy" id="1084524"/>
    <lineage>
        <taxon>Bacteria</taxon>
        <taxon>Pseudomonadati</taxon>
        <taxon>Bacteroidota</taxon>
        <taxon>Cytophagia</taxon>
        <taxon>Cytophagales</taxon>
        <taxon>Spirosomataceae</taxon>
        <taxon>Nibrella</taxon>
    </lineage>
</organism>
<gene>
    <name evidence="1" type="ORF">GCM10023187_42560</name>
</gene>